<keyword evidence="6 8" id="KW-0472">Membrane</keyword>
<dbReference type="EMBL" id="FMBC01000007">
    <property type="protein sequence ID" value="SCC02945.1"/>
    <property type="molecule type" value="Genomic_DNA"/>
</dbReference>
<evidence type="ECO:0000256" key="4">
    <source>
        <dbReference type="ARBA" id="ARBA00022692"/>
    </source>
</evidence>
<reference evidence="10" key="1">
    <citation type="submission" date="2016-08" db="EMBL/GenBank/DDBJ databases">
        <authorList>
            <person name="Varghese N."/>
            <person name="Submissions Spin"/>
        </authorList>
    </citation>
    <scope>NUCLEOTIDE SEQUENCE [LARGE SCALE GENOMIC DNA]</scope>
    <source>
        <strain evidence="10">REICA_142</strain>
    </source>
</reference>
<keyword evidence="3" id="KW-0408">Iron</keyword>
<dbReference type="PANTHER" id="PTHR30477">
    <property type="entry name" value="ABC-TRANSPORTER METAL-BINDING PROTEIN"/>
    <property type="match status" value="1"/>
</dbReference>
<evidence type="ECO:0000256" key="5">
    <source>
        <dbReference type="ARBA" id="ARBA00022989"/>
    </source>
</evidence>
<evidence type="ECO:0000256" key="3">
    <source>
        <dbReference type="ARBA" id="ARBA00022496"/>
    </source>
</evidence>
<dbReference type="GO" id="GO:0071281">
    <property type="term" value="P:cellular response to iron ion"/>
    <property type="evidence" value="ECO:0007669"/>
    <property type="project" value="UniProtKB-ARBA"/>
</dbReference>
<gene>
    <name evidence="9" type="ORF">GA0061070_100720</name>
</gene>
<keyword evidence="4 7" id="KW-0812">Transmembrane</keyword>
<comment type="subcellular location">
    <subcellularLocation>
        <location evidence="7">Cell membrane</location>
        <topology evidence="7">Multi-pass membrane protein</topology>
    </subcellularLocation>
    <subcellularLocation>
        <location evidence="1">Membrane</location>
        <topology evidence="1">Multi-pass membrane protein</topology>
    </subcellularLocation>
</comment>
<keyword evidence="5 8" id="KW-1133">Transmembrane helix</keyword>
<dbReference type="GO" id="GO:0006826">
    <property type="term" value="P:iron ion transport"/>
    <property type="evidence" value="ECO:0007669"/>
    <property type="project" value="UniProtKB-KW"/>
</dbReference>
<feature type="transmembrane region" description="Helical" evidence="8">
    <location>
        <begin position="169"/>
        <end position="191"/>
    </location>
</feature>
<keyword evidence="3" id="KW-0410">Iron transport</keyword>
<dbReference type="GO" id="GO:0010043">
    <property type="term" value="P:response to zinc ion"/>
    <property type="evidence" value="ECO:0007669"/>
    <property type="project" value="TreeGrafter"/>
</dbReference>
<dbReference type="InterPro" id="IPR037294">
    <property type="entry name" value="ABC_BtuC-like"/>
</dbReference>
<feature type="transmembrane region" description="Helical" evidence="8">
    <location>
        <begin position="226"/>
        <end position="248"/>
    </location>
</feature>
<name>A0A1C4B7R1_9ENTR</name>
<dbReference type="InterPro" id="IPR001626">
    <property type="entry name" value="ABC_TroCD"/>
</dbReference>
<keyword evidence="7" id="KW-0813">Transport</keyword>
<dbReference type="Gene3D" id="1.10.3470.10">
    <property type="entry name" value="ABC transporter involved in vitamin B12 uptake, BtuC"/>
    <property type="match status" value="1"/>
</dbReference>
<comment type="similarity">
    <text evidence="2 7">Belongs to the ABC-3 integral membrane protein family.</text>
</comment>
<proteinExistence type="inferred from homology"/>
<evidence type="ECO:0000256" key="1">
    <source>
        <dbReference type="ARBA" id="ARBA00004141"/>
    </source>
</evidence>
<feature type="transmembrane region" description="Helical" evidence="8">
    <location>
        <begin position="62"/>
        <end position="86"/>
    </location>
</feature>
<dbReference type="SUPFAM" id="SSF81345">
    <property type="entry name" value="ABC transporter involved in vitamin B12 uptake, BtuC"/>
    <property type="match status" value="1"/>
</dbReference>
<feature type="transmembrane region" description="Helical" evidence="8">
    <location>
        <begin position="139"/>
        <end position="157"/>
    </location>
</feature>
<feature type="transmembrane region" description="Helical" evidence="8">
    <location>
        <begin position="254"/>
        <end position="271"/>
    </location>
</feature>
<evidence type="ECO:0000313" key="9">
    <source>
        <dbReference type="EMBL" id="SCC02945.1"/>
    </source>
</evidence>
<dbReference type="AlphaFoldDB" id="A0A1C4B7R1"/>
<dbReference type="GO" id="GO:0043190">
    <property type="term" value="C:ATP-binding cassette (ABC) transporter complex"/>
    <property type="evidence" value="ECO:0007669"/>
    <property type="project" value="InterPro"/>
</dbReference>
<dbReference type="PANTHER" id="PTHR30477:SF13">
    <property type="entry name" value="IRON TRANSPORT SYSTEM MEMBRANE PROTEIN HI_0360-RELATED"/>
    <property type="match status" value="1"/>
</dbReference>
<dbReference type="Pfam" id="PF00950">
    <property type="entry name" value="ABC-3"/>
    <property type="match status" value="1"/>
</dbReference>
<feature type="transmembrane region" description="Helical" evidence="8">
    <location>
        <begin position="197"/>
        <end position="219"/>
    </location>
</feature>
<feature type="transmembrane region" description="Helical" evidence="8">
    <location>
        <begin position="20"/>
        <end position="42"/>
    </location>
</feature>
<keyword evidence="3" id="KW-0406">Ion transport</keyword>
<dbReference type="FunFam" id="1.10.3470.10:FF:000003">
    <property type="entry name" value="Iron ABC transporter permease SitD"/>
    <property type="match status" value="1"/>
</dbReference>
<evidence type="ECO:0000256" key="2">
    <source>
        <dbReference type="ARBA" id="ARBA00008034"/>
    </source>
</evidence>
<keyword evidence="10" id="KW-1185">Reference proteome</keyword>
<evidence type="ECO:0000256" key="7">
    <source>
        <dbReference type="RuleBase" id="RU003943"/>
    </source>
</evidence>
<dbReference type="OrthoDB" id="9804300at2"/>
<dbReference type="CDD" id="cd06550">
    <property type="entry name" value="TM_ABC_iron-siderophores_like"/>
    <property type="match status" value="1"/>
</dbReference>
<dbReference type="RefSeq" id="WP_090134133.1">
    <property type="nucleotide sequence ID" value="NZ_FMBC01000007.1"/>
</dbReference>
<dbReference type="Proteomes" id="UP000198515">
    <property type="component" value="Unassembled WGS sequence"/>
</dbReference>
<evidence type="ECO:0000313" key="10">
    <source>
        <dbReference type="Proteomes" id="UP000198515"/>
    </source>
</evidence>
<feature type="transmembrane region" description="Helical" evidence="8">
    <location>
        <begin position="98"/>
        <end position="119"/>
    </location>
</feature>
<sequence>MSFDVILESLLQPLRYDFMLRAMATGVFVCSVCAVLSCFIVLKGWALIGDAMSHAILPGVIFAYIIGVPMALGAIVSGVACVMIAGAARNQTTVKPDALLGISFTGFLGVGMILLVATPDNVHFMHILFGNLLGIETNVLIQTVVIGTLTLLAVLIMRKDLILFCFDPCQASVIGLLPARLELILLVLVAATAVTALQVTGIVLVVAMLIAPGCIGFLLTRRFYPMLLVSVLSAVTATVVGTFASFWLNGETGATIVLVQAVLFLLAFLFAPRNGLLQRNRPRTRGGDRMSRKPV</sequence>
<protein>
    <submittedName>
        <fullName evidence="9">Manganese transport system permease protein</fullName>
    </submittedName>
</protein>
<evidence type="ECO:0000256" key="6">
    <source>
        <dbReference type="ARBA" id="ARBA00023136"/>
    </source>
</evidence>
<organism evidence="9 10">
    <name type="scientific">Kosakonia oryziphila</name>
    <dbReference type="NCBI Taxonomy" id="1005667"/>
    <lineage>
        <taxon>Bacteria</taxon>
        <taxon>Pseudomonadati</taxon>
        <taxon>Pseudomonadota</taxon>
        <taxon>Gammaproteobacteria</taxon>
        <taxon>Enterobacterales</taxon>
        <taxon>Enterobacteriaceae</taxon>
        <taxon>Kosakonia</taxon>
    </lineage>
</organism>
<dbReference type="GO" id="GO:0022857">
    <property type="term" value="F:transmembrane transporter activity"/>
    <property type="evidence" value="ECO:0007669"/>
    <property type="project" value="UniProtKB-ARBA"/>
</dbReference>
<evidence type="ECO:0000256" key="8">
    <source>
        <dbReference type="SAM" id="Phobius"/>
    </source>
</evidence>
<accession>A0A1C4B7R1</accession>